<dbReference type="Proteomes" id="UP001515480">
    <property type="component" value="Unassembled WGS sequence"/>
</dbReference>
<protein>
    <submittedName>
        <fullName evidence="2">Uncharacterized protein</fullName>
    </submittedName>
</protein>
<evidence type="ECO:0000313" key="2">
    <source>
        <dbReference type="EMBL" id="KAL1528382.1"/>
    </source>
</evidence>
<keyword evidence="3" id="KW-1185">Reference proteome</keyword>
<organism evidence="2 3">
    <name type="scientific">Prymnesium parvum</name>
    <name type="common">Toxic golden alga</name>
    <dbReference type="NCBI Taxonomy" id="97485"/>
    <lineage>
        <taxon>Eukaryota</taxon>
        <taxon>Haptista</taxon>
        <taxon>Haptophyta</taxon>
        <taxon>Prymnesiophyceae</taxon>
        <taxon>Prymnesiales</taxon>
        <taxon>Prymnesiaceae</taxon>
        <taxon>Prymnesium</taxon>
    </lineage>
</organism>
<proteinExistence type="predicted"/>
<name>A0AB34K4S6_PRYPA</name>
<gene>
    <name evidence="2" type="ORF">AB1Y20_009733</name>
</gene>
<reference evidence="2 3" key="1">
    <citation type="journal article" date="2024" name="Science">
        <title>Giant polyketide synthase enzymes in the biosynthesis of giant marine polyether toxins.</title>
        <authorList>
            <person name="Fallon T.R."/>
            <person name="Shende V.V."/>
            <person name="Wierzbicki I.H."/>
            <person name="Pendleton A.L."/>
            <person name="Watervoot N.F."/>
            <person name="Auber R.P."/>
            <person name="Gonzalez D.J."/>
            <person name="Wisecaver J.H."/>
            <person name="Moore B.S."/>
        </authorList>
    </citation>
    <scope>NUCLEOTIDE SEQUENCE [LARGE SCALE GENOMIC DNA]</scope>
    <source>
        <strain evidence="2 3">12B1</strain>
    </source>
</reference>
<accession>A0AB34K4S6</accession>
<feature type="compositionally biased region" description="Low complexity" evidence="1">
    <location>
        <begin position="67"/>
        <end position="111"/>
    </location>
</feature>
<evidence type="ECO:0000313" key="3">
    <source>
        <dbReference type="Proteomes" id="UP001515480"/>
    </source>
</evidence>
<dbReference type="EMBL" id="JBGBPQ010000002">
    <property type="protein sequence ID" value="KAL1528382.1"/>
    <property type="molecule type" value="Genomic_DNA"/>
</dbReference>
<dbReference type="AlphaFoldDB" id="A0AB34K4S6"/>
<evidence type="ECO:0000256" key="1">
    <source>
        <dbReference type="SAM" id="MobiDB-lite"/>
    </source>
</evidence>
<sequence length="442" mass="46615">MRKVVTIVARVRPFALPGLAYEAGKGGSKGRGKAKEARGGAESKEARSGAEAKEAKSGAEAKEPAARKSASAALPSPPLRRSSSPRARDASPAGHPSATAAAESAGAAARPSLRDVSKRVSNMSRPRLSATARRLAAAAEEAHANSSVATTGSKYVPTPKAPPPVIWTALAARHGAASPSGWSDDGGASEAIAKLQSWERYGSGASGFRCNASKAVAPRARGGLGRDVSFKLDWNDVVRYEASAGLASPKELVRSASAPASRSRIPEQLQKAFEQGEKSYLQRVYAAERAERAASIAAPSNATDCIDPLDWTRAHAEPANLAHWVGCEVAIEGKRRQAFLSVEGLPGATVTAQVVGCDNAMGTLLLKVSGSKVVESTKREEFRYLKRSNILPVYQNKAAVGKKDPVLAVTPAQLRFIGMAEPRAWRAVVPSRASWHSYRERV</sequence>
<feature type="compositionally biased region" description="Basic and acidic residues" evidence="1">
    <location>
        <begin position="33"/>
        <end position="66"/>
    </location>
</feature>
<feature type="region of interest" description="Disordered" evidence="1">
    <location>
        <begin position="18"/>
        <end position="156"/>
    </location>
</feature>
<feature type="compositionally biased region" description="Low complexity" evidence="1">
    <location>
        <begin position="124"/>
        <end position="149"/>
    </location>
</feature>
<comment type="caution">
    <text evidence="2">The sequence shown here is derived from an EMBL/GenBank/DDBJ whole genome shotgun (WGS) entry which is preliminary data.</text>
</comment>